<dbReference type="Gene3D" id="3.90.550.10">
    <property type="entry name" value="Spore Coat Polysaccharide Biosynthesis Protein SpsA, Chain A"/>
    <property type="match status" value="1"/>
</dbReference>
<comment type="caution">
    <text evidence="5">The sequence shown here is derived from an EMBL/GenBank/DDBJ whole genome shotgun (WGS) entry which is preliminary data.</text>
</comment>
<protein>
    <submittedName>
        <fullName evidence="5">Glycosyltransferase family 2 protein</fullName>
    </submittedName>
</protein>
<keyword evidence="4" id="KW-0472">Membrane</keyword>
<evidence type="ECO:0000256" key="1">
    <source>
        <dbReference type="ARBA" id="ARBA00006739"/>
    </source>
</evidence>
<sequence>MKEFISMMGQFIYNSIICGIDVFQVLVIILTMYYLVISLFGFYKKEDKEAETCKPKKKFALLVAAHNEEMVIGNIVDSLKELDYPKDLYDIFVIADNCTDRTAEIGRQHGGNVHERNVSDKRGKGYALEWMFARIFKMDTKYDAIAIFDADNLVSKNFLNEMNYKLLKGYKVVQGYIDSKNPDDSWITQSYSISFWTSNRLFQLGRANLGLSSQIGGTGFCMDTETLKKLGWGSTCLTEDLEFTCKLVLNGHKVGWSHNAIVYDEKPLTLKQSWNQRKRWMQGFADVFSRFFLRLMKKAVKERSFITLDCALYTMQPYVTLFMAASAIISLIKGVSGIDVITLDGIFRYIFYSSQSSNIQYAWMIFSIGQFLFTPIVMLLETKLSKKMFGVFALYSLNAVIFSKVFSYLRENYVGFLSTYNLSTIVTDKHMNEFIIPSIEYTVLITIIYIMMFVIIIGMVDRKYSLKIFIWYMLFSVYTLTWVPITIQGILNKDKKEWSHTKHIRQISIQEVE</sequence>
<feature type="transmembrane region" description="Helical" evidence="4">
    <location>
        <begin position="12"/>
        <end position="36"/>
    </location>
</feature>
<feature type="transmembrane region" description="Helical" evidence="4">
    <location>
        <begin position="392"/>
        <end position="409"/>
    </location>
</feature>
<dbReference type="PANTHER" id="PTHR43630:SF1">
    <property type="entry name" value="POLY-BETA-1,6-N-ACETYL-D-GLUCOSAMINE SYNTHASE"/>
    <property type="match status" value="1"/>
</dbReference>
<evidence type="ECO:0000256" key="3">
    <source>
        <dbReference type="ARBA" id="ARBA00022679"/>
    </source>
</evidence>
<dbReference type="InterPro" id="IPR029044">
    <property type="entry name" value="Nucleotide-diphossugar_trans"/>
</dbReference>
<reference evidence="5 6" key="1">
    <citation type="submission" date="2020-04" db="EMBL/GenBank/DDBJ databases">
        <authorList>
            <person name="Doyle D.A."/>
        </authorList>
    </citation>
    <scope>NUCLEOTIDE SEQUENCE [LARGE SCALE GENOMIC DNA]</scope>
    <source>
        <strain evidence="5 6">P21</strain>
    </source>
</reference>
<feature type="transmembrane region" description="Helical" evidence="4">
    <location>
        <begin position="434"/>
        <end position="457"/>
    </location>
</feature>
<keyword evidence="2" id="KW-0328">Glycosyltransferase</keyword>
<evidence type="ECO:0000256" key="4">
    <source>
        <dbReference type="SAM" id="Phobius"/>
    </source>
</evidence>
<organism evidence="5 6">
    <name type="scientific">Clostridium muellerianum</name>
    <dbReference type="NCBI Taxonomy" id="2716538"/>
    <lineage>
        <taxon>Bacteria</taxon>
        <taxon>Bacillati</taxon>
        <taxon>Bacillota</taxon>
        <taxon>Clostridia</taxon>
        <taxon>Eubacteriales</taxon>
        <taxon>Clostridiaceae</taxon>
        <taxon>Clostridium</taxon>
    </lineage>
</organism>
<keyword evidence="3 5" id="KW-0808">Transferase</keyword>
<name>A0A7Y0HRL6_9CLOT</name>
<dbReference type="SUPFAM" id="SSF53448">
    <property type="entry name" value="Nucleotide-diphospho-sugar transferases"/>
    <property type="match status" value="1"/>
</dbReference>
<feature type="transmembrane region" description="Helical" evidence="4">
    <location>
        <begin position="361"/>
        <end position="380"/>
    </location>
</feature>
<dbReference type="Pfam" id="PF13641">
    <property type="entry name" value="Glyco_tranf_2_3"/>
    <property type="match status" value="1"/>
</dbReference>
<dbReference type="EMBL" id="JABBNI010000058">
    <property type="protein sequence ID" value="NMM64983.1"/>
    <property type="molecule type" value="Genomic_DNA"/>
</dbReference>
<evidence type="ECO:0000313" key="5">
    <source>
        <dbReference type="EMBL" id="NMM64983.1"/>
    </source>
</evidence>
<gene>
    <name evidence="5" type="ORF">HBE96_20545</name>
</gene>
<dbReference type="AlphaFoldDB" id="A0A7Y0HRL6"/>
<evidence type="ECO:0000313" key="6">
    <source>
        <dbReference type="Proteomes" id="UP000537131"/>
    </source>
</evidence>
<dbReference type="PANTHER" id="PTHR43630">
    <property type="entry name" value="POLY-BETA-1,6-N-ACETYL-D-GLUCOSAMINE SYNTHASE"/>
    <property type="match status" value="1"/>
</dbReference>
<dbReference type="CDD" id="cd06438">
    <property type="entry name" value="EpsO_like"/>
    <property type="match status" value="1"/>
</dbReference>
<dbReference type="GO" id="GO:0016757">
    <property type="term" value="F:glycosyltransferase activity"/>
    <property type="evidence" value="ECO:0007669"/>
    <property type="project" value="UniProtKB-KW"/>
</dbReference>
<feature type="transmembrane region" description="Helical" evidence="4">
    <location>
        <begin position="469"/>
        <end position="491"/>
    </location>
</feature>
<comment type="similarity">
    <text evidence="1">Belongs to the glycosyltransferase 2 family.</text>
</comment>
<accession>A0A7Y0HRL6</accession>
<keyword evidence="4" id="KW-0812">Transmembrane</keyword>
<reference evidence="5 6" key="2">
    <citation type="submission" date="2020-06" db="EMBL/GenBank/DDBJ databases">
        <title>Complete Genome Sequence of Clostridium muelleri sp. nov. P21T, an Acid-Alcohol Producing Acetogen Isolated from Old Hay.</title>
        <authorList>
            <person name="Duncan K.E."/>
            <person name="Tanner R.S."/>
        </authorList>
    </citation>
    <scope>NUCLEOTIDE SEQUENCE [LARGE SCALE GENOMIC DNA]</scope>
    <source>
        <strain evidence="5 6">P21</strain>
    </source>
</reference>
<proteinExistence type="inferred from homology"/>
<dbReference type="Proteomes" id="UP000537131">
    <property type="component" value="Unassembled WGS sequence"/>
</dbReference>
<feature type="transmembrane region" description="Helical" evidence="4">
    <location>
        <begin position="318"/>
        <end position="341"/>
    </location>
</feature>
<evidence type="ECO:0000256" key="2">
    <source>
        <dbReference type="ARBA" id="ARBA00022676"/>
    </source>
</evidence>
<keyword evidence="4" id="KW-1133">Transmembrane helix</keyword>
<keyword evidence="6" id="KW-1185">Reference proteome</keyword>